<proteinExistence type="predicted"/>
<accession>A0AAD9QGZ3</accession>
<dbReference type="PANTHER" id="PTHR13046">
    <property type="entry name" value="PROTEASE U48 CAAX PRENYL PROTEASE RCE1"/>
    <property type="match status" value="1"/>
</dbReference>
<dbReference type="InterPro" id="IPR039731">
    <property type="entry name" value="Rce1"/>
</dbReference>
<dbReference type="GO" id="GO:0071586">
    <property type="term" value="P:CAAX-box protein processing"/>
    <property type="evidence" value="ECO:0007669"/>
    <property type="project" value="InterPro"/>
</dbReference>
<keyword evidence="2" id="KW-0378">Hydrolase</keyword>
<feature type="transmembrane region" description="Helical" evidence="1">
    <location>
        <begin position="20"/>
        <end position="37"/>
    </location>
</feature>
<keyword evidence="3" id="KW-1185">Reference proteome</keyword>
<dbReference type="EMBL" id="JARQWQ010000034">
    <property type="protein sequence ID" value="KAK2561120.1"/>
    <property type="molecule type" value="Genomic_DNA"/>
</dbReference>
<feature type="transmembrane region" description="Helical" evidence="1">
    <location>
        <begin position="230"/>
        <end position="249"/>
    </location>
</feature>
<feature type="transmembrane region" description="Helical" evidence="1">
    <location>
        <begin position="164"/>
        <end position="184"/>
    </location>
</feature>
<dbReference type="GO" id="GO:0005789">
    <property type="term" value="C:endoplasmic reticulum membrane"/>
    <property type="evidence" value="ECO:0007669"/>
    <property type="project" value="InterPro"/>
</dbReference>
<protein>
    <submittedName>
        <fullName evidence="2">CAAX prenyl protease 2</fullName>
    </submittedName>
</protein>
<gene>
    <name evidence="2" type="ORF">P5673_016261</name>
</gene>
<reference evidence="2" key="2">
    <citation type="journal article" date="2023" name="Science">
        <title>Genomic signatures of disease resistance in endangered staghorn corals.</title>
        <authorList>
            <person name="Vollmer S.V."/>
            <person name="Selwyn J.D."/>
            <person name="Despard B.A."/>
            <person name="Roesel C.L."/>
        </authorList>
    </citation>
    <scope>NUCLEOTIDE SEQUENCE</scope>
    <source>
        <strain evidence="2">K2</strain>
    </source>
</reference>
<keyword evidence="1" id="KW-0472">Membrane</keyword>
<keyword evidence="1" id="KW-1133">Transmembrane helix</keyword>
<feature type="transmembrane region" description="Helical" evidence="1">
    <location>
        <begin position="92"/>
        <end position="114"/>
    </location>
</feature>
<dbReference type="GO" id="GO:0004222">
    <property type="term" value="F:metalloendopeptidase activity"/>
    <property type="evidence" value="ECO:0007669"/>
    <property type="project" value="InterPro"/>
</dbReference>
<dbReference type="Proteomes" id="UP001249851">
    <property type="component" value="Unassembled WGS sequence"/>
</dbReference>
<evidence type="ECO:0000313" key="2">
    <source>
        <dbReference type="EMBL" id="KAK2561120.1"/>
    </source>
</evidence>
<keyword evidence="1" id="KW-0812">Transmembrane</keyword>
<keyword evidence="2" id="KW-0645">Protease</keyword>
<feature type="transmembrane region" description="Helical" evidence="1">
    <location>
        <begin position="200"/>
        <end position="218"/>
    </location>
</feature>
<feature type="transmembrane region" description="Helical" evidence="1">
    <location>
        <begin position="53"/>
        <end position="71"/>
    </location>
</feature>
<dbReference type="AlphaFoldDB" id="A0AAD9QGZ3"/>
<name>A0AAD9QGZ3_ACRCE</name>
<evidence type="ECO:0000313" key="3">
    <source>
        <dbReference type="Proteomes" id="UP001249851"/>
    </source>
</evidence>
<comment type="caution">
    <text evidence="2">The sequence shown here is derived from an EMBL/GenBank/DDBJ whole genome shotgun (WGS) entry which is preliminary data.</text>
</comment>
<organism evidence="2 3">
    <name type="scientific">Acropora cervicornis</name>
    <name type="common">Staghorn coral</name>
    <dbReference type="NCBI Taxonomy" id="6130"/>
    <lineage>
        <taxon>Eukaryota</taxon>
        <taxon>Metazoa</taxon>
        <taxon>Cnidaria</taxon>
        <taxon>Anthozoa</taxon>
        <taxon>Hexacorallia</taxon>
        <taxon>Scleractinia</taxon>
        <taxon>Astrocoeniina</taxon>
        <taxon>Acroporidae</taxon>
        <taxon>Acropora</taxon>
    </lineage>
</organism>
<dbReference type="PANTHER" id="PTHR13046:SF0">
    <property type="entry name" value="CAAX PRENYL PROTEASE 2"/>
    <property type="match status" value="1"/>
</dbReference>
<evidence type="ECO:0000256" key="1">
    <source>
        <dbReference type="SAM" id="Phobius"/>
    </source>
</evidence>
<reference evidence="2" key="1">
    <citation type="journal article" date="2023" name="G3 (Bethesda)">
        <title>Whole genome assembly and annotation of the endangered Caribbean coral Acropora cervicornis.</title>
        <authorList>
            <person name="Selwyn J.D."/>
            <person name="Vollmer S.V."/>
        </authorList>
    </citation>
    <scope>NUCLEOTIDE SEQUENCE</scope>
    <source>
        <strain evidence="2">K2</strain>
    </source>
</reference>
<feature type="transmembrane region" description="Helical" evidence="1">
    <location>
        <begin position="134"/>
        <end position="152"/>
    </location>
</feature>
<sequence>MAEGMCPLVSFTTITRFRGIISCLVISVAYVASLYVFKSPYPRDHPKTIKQRFRSVFIVSLLSPFYVWLWSDGTLGQNALSLWQFLGIRLESIIIAVLFPLLLTVILFTGPIVLLYVNKELTNVKSFIEYPSSWVNAISLRNYLVLIFTMLLRDYSLVKTLRMFGLMHFGYTTVFGGYSAFLFLRTGKLTHPNVVFDCHLIGPVICHTFCNFMGFPVIDQIPSSKYPRFISASFLAGLILFLVLALPLTNPTWYNSIYYQQQLVR</sequence>